<name>A0ACC0E360_9BASI</name>
<comment type="caution">
    <text evidence="1">The sequence shown here is derived from an EMBL/GenBank/DDBJ whole genome shotgun (WGS) entry which is preliminary data.</text>
</comment>
<reference evidence="1 2" key="3">
    <citation type="journal article" date="2022" name="Microbiol. Spectr.">
        <title>Folding features and dynamics of 3D genome architecture in plant fungal pathogens.</title>
        <authorList>
            <person name="Xia C."/>
        </authorList>
    </citation>
    <scope>NUCLEOTIDE SEQUENCE [LARGE SCALE GENOMIC DNA]</scope>
    <source>
        <strain evidence="1 2">93-210</strain>
    </source>
</reference>
<dbReference type="EMBL" id="CM045875">
    <property type="protein sequence ID" value="KAI7943791.1"/>
    <property type="molecule type" value="Genomic_DNA"/>
</dbReference>
<keyword evidence="2" id="KW-1185">Reference proteome</keyword>
<dbReference type="Proteomes" id="UP001060170">
    <property type="component" value="Chromosome 11"/>
</dbReference>
<reference evidence="2" key="1">
    <citation type="journal article" date="2018" name="BMC Genomics">
        <title>Genomic insights into host adaptation between the wheat stripe rust pathogen (Puccinia striiformis f. sp. tritici) and the barley stripe rust pathogen (Puccinia striiformis f. sp. hordei).</title>
        <authorList>
            <person name="Xia C."/>
            <person name="Wang M."/>
            <person name="Yin C."/>
            <person name="Cornejo O.E."/>
            <person name="Hulbert S.H."/>
            <person name="Chen X."/>
        </authorList>
    </citation>
    <scope>NUCLEOTIDE SEQUENCE [LARGE SCALE GENOMIC DNA]</scope>
    <source>
        <strain evidence="2">93-210</strain>
    </source>
</reference>
<sequence length="1010" mass="112502">MSSTDRKIDVARPQWLSSLNQNQLKAVQRPPNCSLQILAGPGSGKTRVLTYRIAYLLRQCEIPPPALVAVTFTNKSAKEMQHRLTALIGGSVASEVILGTFHGMCVTFLRKHGSKIGLKSNWVICDRDQQLAYGKATLKDPQFADQNQDQSIKPKTLVESISKAKSQGSSPEEMLRQAETPFKKLMAMLYRSYSDLLEADNCLDFDDLLLFGEQLFRSHPAIISHIQHVLIDEFQDTNTVQYQIMRLLAHRGAVTVVGDPDQGIYGFRYAQSINLEKMTKDFPGTQVALLEENYRSSSSILKASLAVVQQDNERIDKKLYTSHPRVSSPTVRPFANPMQEADFIAQEIHRLVAQTGGQLNYNDFCILMRYNALSRNLETALKTARIPVRMLGAQKFFDRVEVRDILAYLQLADNPIFSPAFERVINTPRRKLGQVAITAVKTASQTHKISQMEVLVRAVRGKHFDGIQPAQIETFKKFLAIICDLQAKAQKGTPVAELIDHLVERINYGDHLQKTYGPDAVQRDQNIQELKAFAAHLAKESQANSKSPPLSPAKEVNKPSTEPGNYPIFTMSDTALDRLASMFNAEPSLEDDVAEEITADDAEEVTPLRQFLVESSLSTDTDTQEAKDDNNQPRVTITTCHSSKGLEWPVVFVIAVEDGIFPFYRCSEPEEVKEERRLLFVAMTRAQGLLYCTYSAERMQGAETRSQEVSIFLKKLIKQSSGQCSAQECILTQNLPQFDSSMREELSTVIGRPVATDDMIKNTVEEYDSRERKTFSIPDPDNKRSSFPGSSQDSKQNFNRWGKGRGQASLGRFSSPAVNVPLRGSFRTLSGPLTFTSAAQYNPNGGASSNPSKPLISGPIGKFSNQTQPLRTLSQPTQQSKVSSTQPIQQVRVSTLHKPFVPPKSQNSKQEEPIVTVKTEQVPPSCPPTNPPTRKDTLDRLKSLSNDFIAELKDNIPEGLFDDLSDLDDEIEIQPSTSKPESAPARKRRKAATGGRTQPKRKAAAPAKKK</sequence>
<gene>
    <name evidence="1" type="ORF">MJO28_011319</name>
</gene>
<organism evidence="1 2">
    <name type="scientific">Puccinia striiformis f. sp. tritici</name>
    <dbReference type="NCBI Taxonomy" id="168172"/>
    <lineage>
        <taxon>Eukaryota</taxon>
        <taxon>Fungi</taxon>
        <taxon>Dikarya</taxon>
        <taxon>Basidiomycota</taxon>
        <taxon>Pucciniomycotina</taxon>
        <taxon>Pucciniomycetes</taxon>
        <taxon>Pucciniales</taxon>
        <taxon>Pucciniaceae</taxon>
        <taxon>Puccinia</taxon>
    </lineage>
</organism>
<evidence type="ECO:0000313" key="1">
    <source>
        <dbReference type="EMBL" id="KAI7943791.1"/>
    </source>
</evidence>
<accession>A0ACC0E360</accession>
<protein>
    <submittedName>
        <fullName evidence="1">Uncharacterized protein</fullName>
    </submittedName>
</protein>
<reference evidence="2" key="2">
    <citation type="journal article" date="2018" name="Mol. Plant Microbe Interact.">
        <title>Genome sequence resources for the wheat stripe rust pathogen (Puccinia striiformis f. sp. tritici) and the barley stripe rust pathogen (Puccinia striiformis f. sp. hordei).</title>
        <authorList>
            <person name="Xia C."/>
            <person name="Wang M."/>
            <person name="Yin C."/>
            <person name="Cornejo O.E."/>
            <person name="Hulbert S.H."/>
            <person name="Chen X."/>
        </authorList>
    </citation>
    <scope>NUCLEOTIDE SEQUENCE [LARGE SCALE GENOMIC DNA]</scope>
    <source>
        <strain evidence="2">93-210</strain>
    </source>
</reference>
<proteinExistence type="predicted"/>
<evidence type="ECO:0000313" key="2">
    <source>
        <dbReference type="Proteomes" id="UP001060170"/>
    </source>
</evidence>